<sequence>MGMISVPLPAPLVKPQVQLSSSNQEMNGLIWSQHLNHAFQRSQPQIIRSLQHLLQPFLLRRQNRLNPVRLGLVRFVLAHHQLGHHMGQLHHVRAGQFLLLLGHLLRDILLFLYGLHLRHVQPAQLARTEAGQVPRHGHTLEPPS</sequence>
<dbReference type="InParanoid" id="A0A2P5E2Y8"/>
<dbReference type="EMBL" id="JXTC01000233">
    <property type="protein sequence ID" value="PON79898.1"/>
    <property type="molecule type" value="Genomic_DNA"/>
</dbReference>
<dbReference type="Proteomes" id="UP000237000">
    <property type="component" value="Unassembled WGS sequence"/>
</dbReference>
<keyword evidence="2" id="KW-1185">Reference proteome</keyword>
<accession>A0A2P5E2Y8</accession>
<reference evidence="2" key="1">
    <citation type="submission" date="2016-06" db="EMBL/GenBank/DDBJ databases">
        <title>Parallel loss of symbiosis genes in relatives of nitrogen-fixing non-legume Parasponia.</title>
        <authorList>
            <person name="Van Velzen R."/>
            <person name="Holmer R."/>
            <person name="Bu F."/>
            <person name="Rutten L."/>
            <person name="Van Zeijl A."/>
            <person name="Liu W."/>
            <person name="Santuari L."/>
            <person name="Cao Q."/>
            <person name="Sharma T."/>
            <person name="Shen D."/>
            <person name="Roswanjaya Y."/>
            <person name="Wardhani T."/>
            <person name="Kalhor M.S."/>
            <person name="Jansen J."/>
            <person name="Van den Hoogen J."/>
            <person name="Gungor B."/>
            <person name="Hartog M."/>
            <person name="Hontelez J."/>
            <person name="Verver J."/>
            <person name="Yang W.-C."/>
            <person name="Schijlen E."/>
            <person name="Repin R."/>
            <person name="Schilthuizen M."/>
            <person name="Schranz E."/>
            <person name="Heidstra R."/>
            <person name="Miyata K."/>
            <person name="Fedorova E."/>
            <person name="Kohlen W."/>
            <person name="Bisseling T."/>
            <person name="Smit S."/>
            <person name="Geurts R."/>
        </authorList>
    </citation>
    <scope>NUCLEOTIDE SEQUENCE [LARGE SCALE GENOMIC DNA]</scope>
    <source>
        <strain evidence="2">cv. RG33-2</strain>
    </source>
</reference>
<evidence type="ECO:0000313" key="2">
    <source>
        <dbReference type="Proteomes" id="UP000237000"/>
    </source>
</evidence>
<dbReference type="OrthoDB" id="10441144at2759"/>
<comment type="caution">
    <text evidence="1">The sequence shown here is derived from an EMBL/GenBank/DDBJ whole genome shotgun (WGS) entry which is preliminary data.</text>
</comment>
<organism evidence="1 2">
    <name type="scientific">Trema orientale</name>
    <name type="common">Charcoal tree</name>
    <name type="synonym">Celtis orientalis</name>
    <dbReference type="NCBI Taxonomy" id="63057"/>
    <lineage>
        <taxon>Eukaryota</taxon>
        <taxon>Viridiplantae</taxon>
        <taxon>Streptophyta</taxon>
        <taxon>Embryophyta</taxon>
        <taxon>Tracheophyta</taxon>
        <taxon>Spermatophyta</taxon>
        <taxon>Magnoliopsida</taxon>
        <taxon>eudicotyledons</taxon>
        <taxon>Gunneridae</taxon>
        <taxon>Pentapetalae</taxon>
        <taxon>rosids</taxon>
        <taxon>fabids</taxon>
        <taxon>Rosales</taxon>
        <taxon>Cannabaceae</taxon>
        <taxon>Trema</taxon>
    </lineage>
</organism>
<gene>
    <name evidence="1" type="ORF">TorRG33x02_235170</name>
</gene>
<protein>
    <submittedName>
        <fullName evidence="1">Uncharacterized protein</fullName>
    </submittedName>
</protein>
<dbReference type="AlphaFoldDB" id="A0A2P5E2Y8"/>
<proteinExistence type="predicted"/>
<evidence type="ECO:0000313" key="1">
    <source>
        <dbReference type="EMBL" id="PON79898.1"/>
    </source>
</evidence>
<name>A0A2P5E2Y8_TREOI</name>